<comment type="caution">
    <text evidence="2">The sequence shown here is derived from an EMBL/GenBank/DDBJ whole genome shotgun (WGS) entry which is preliminary data.</text>
</comment>
<dbReference type="Pfam" id="PF07727">
    <property type="entry name" value="RVT_2"/>
    <property type="match status" value="1"/>
</dbReference>
<name>A0A5B6VIN7_9ROSI</name>
<protein>
    <submittedName>
        <fullName evidence="2">Retrovirus-related Pol polyprotein from transposon TNT 1-94</fullName>
    </submittedName>
</protein>
<keyword evidence="3" id="KW-1185">Reference proteome</keyword>
<evidence type="ECO:0000313" key="3">
    <source>
        <dbReference type="Proteomes" id="UP000325315"/>
    </source>
</evidence>
<accession>A0A5B6VIN7</accession>
<evidence type="ECO:0000259" key="1">
    <source>
        <dbReference type="Pfam" id="PF07727"/>
    </source>
</evidence>
<gene>
    <name evidence="2" type="ORF">EPI10_014875</name>
</gene>
<dbReference type="OrthoDB" id="984330at2759"/>
<evidence type="ECO:0000313" key="2">
    <source>
        <dbReference type="EMBL" id="KAA3469042.1"/>
    </source>
</evidence>
<proteinExistence type="predicted"/>
<reference evidence="3" key="1">
    <citation type="journal article" date="2019" name="Plant Biotechnol. J.">
        <title>Genome sequencing of the Australian wild diploid species Gossypium australe highlights disease resistance and delayed gland morphogenesis.</title>
        <authorList>
            <person name="Cai Y."/>
            <person name="Cai X."/>
            <person name="Wang Q."/>
            <person name="Wang P."/>
            <person name="Zhang Y."/>
            <person name="Cai C."/>
            <person name="Xu Y."/>
            <person name="Wang K."/>
            <person name="Zhou Z."/>
            <person name="Wang C."/>
            <person name="Geng S."/>
            <person name="Li B."/>
            <person name="Dong Q."/>
            <person name="Hou Y."/>
            <person name="Wang H."/>
            <person name="Ai P."/>
            <person name="Liu Z."/>
            <person name="Yi F."/>
            <person name="Sun M."/>
            <person name="An G."/>
            <person name="Cheng J."/>
            <person name="Zhang Y."/>
            <person name="Shi Q."/>
            <person name="Xie Y."/>
            <person name="Shi X."/>
            <person name="Chang Y."/>
            <person name="Huang F."/>
            <person name="Chen Y."/>
            <person name="Hong S."/>
            <person name="Mi L."/>
            <person name="Sun Q."/>
            <person name="Zhang L."/>
            <person name="Zhou B."/>
            <person name="Peng R."/>
            <person name="Zhang X."/>
            <person name="Liu F."/>
        </authorList>
    </citation>
    <scope>NUCLEOTIDE SEQUENCE [LARGE SCALE GENOMIC DNA]</scope>
    <source>
        <strain evidence="3">cv. PA1801</strain>
    </source>
</reference>
<organism evidence="2 3">
    <name type="scientific">Gossypium australe</name>
    <dbReference type="NCBI Taxonomy" id="47621"/>
    <lineage>
        <taxon>Eukaryota</taxon>
        <taxon>Viridiplantae</taxon>
        <taxon>Streptophyta</taxon>
        <taxon>Embryophyta</taxon>
        <taxon>Tracheophyta</taxon>
        <taxon>Spermatophyta</taxon>
        <taxon>Magnoliopsida</taxon>
        <taxon>eudicotyledons</taxon>
        <taxon>Gunneridae</taxon>
        <taxon>Pentapetalae</taxon>
        <taxon>rosids</taxon>
        <taxon>malvids</taxon>
        <taxon>Malvales</taxon>
        <taxon>Malvaceae</taxon>
        <taxon>Malvoideae</taxon>
        <taxon>Gossypium</taxon>
    </lineage>
</organism>
<dbReference type="AlphaFoldDB" id="A0A5B6VIN7"/>
<feature type="domain" description="Reverse transcriptase Ty1/copia-type" evidence="1">
    <location>
        <begin position="35"/>
        <end position="129"/>
    </location>
</feature>
<dbReference type="EMBL" id="SMMG02000006">
    <property type="protein sequence ID" value="KAA3469042.1"/>
    <property type="molecule type" value="Genomic_DNA"/>
</dbReference>
<dbReference type="Proteomes" id="UP000325315">
    <property type="component" value="Unassembled WGS sequence"/>
</dbReference>
<dbReference type="InterPro" id="IPR013103">
    <property type="entry name" value="RVT_2"/>
</dbReference>
<sequence>MLEAEPQIYNDVIQSPESTLWKDAIKSEIDSIMQNHTWELVDLPLGIKPLNSKWIFKRKTKAVRTIDKLVIKGYRQKDGLDYFSTFSPVSRITFIRMILTIASLRNLEVHQMVIIIAFLNGDLDEEIYM</sequence>